<protein>
    <submittedName>
        <fullName evidence="1">Uncharacterized protein</fullName>
    </submittedName>
</protein>
<dbReference type="Proteomes" id="UP000737018">
    <property type="component" value="Unassembled WGS sequence"/>
</dbReference>
<name>A0A8J4VHN8_9ROSI</name>
<dbReference type="AlphaFoldDB" id="A0A8J4VHN8"/>
<sequence length="74" mass="8618">MITKEEGLELYVDMVLGRAVYDACTQMCHRGNMFGFLLLYNDERRRGCVNLGREVADAIGRDRRERRTLAEFES</sequence>
<organism evidence="1 2">
    <name type="scientific">Castanea mollissima</name>
    <name type="common">Chinese chestnut</name>
    <dbReference type="NCBI Taxonomy" id="60419"/>
    <lineage>
        <taxon>Eukaryota</taxon>
        <taxon>Viridiplantae</taxon>
        <taxon>Streptophyta</taxon>
        <taxon>Embryophyta</taxon>
        <taxon>Tracheophyta</taxon>
        <taxon>Spermatophyta</taxon>
        <taxon>Magnoliopsida</taxon>
        <taxon>eudicotyledons</taxon>
        <taxon>Gunneridae</taxon>
        <taxon>Pentapetalae</taxon>
        <taxon>rosids</taxon>
        <taxon>fabids</taxon>
        <taxon>Fagales</taxon>
        <taxon>Fagaceae</taxon>
        <taxon>Castanea</taxon>
    </lineage>
</organism>
<proteinExistence type="predicted"/>
<keyword evidence="2" id="KW-1185">Reference proteome</keyword>
<comment type="caution">
    <text evidence="1">The sequence shown here is derived from an EMBL/GenBank/DDBJ whole genome shotgun (WGS) entry which is preliminary data.</text>
</comment>
<dbReference type="OrthoDB" id="1737920at2759"/>
<dbReference type="EMBL" id="JRKL02006139">
    <property type="protein sequence ID" value="KAF3949391.1"/>
    <property type="molecule type" value="Genomic_DNA"/>
</dbReference>
<reference evidence="1" key="1">
    <citation type="submission" date="2020-03" db="EMBL/GenBank/DDBJ databases">
        <title>Castanea mollissima Vanexum genome sequencing.</title>
        <authorList>
            <person name="Staton M."/>
        </authorList>
    </citation>
    <scope>NUCLEOTIDE SEQUENCE</scope>
    <source>
        <tissue evidence="1">Leaf</tissue>
    </source>
</reference>
<evidence type="ECO:0000313" key="2">
    <source>
        <dbReference type="Proteomes" id="UP000737018"/>
    </source>
</evidence>
<accession>A0A8J4VHN8</accession>
<gene>
    <name evidence="1" type="ORF">CMV_024729</name>
</gene>
<evidence type="ECO:0000313" key="1">
    <source>
        <dbReference type="EMBL" id="KAF3949391.1"/>
    </source>
</evidence>